<evidence type="ECO:0000313" key="6">
    <source>
        <dbReference type="EMBL" id="KAL3695024.1"/>
    </source>
</evidence>
<evidence type="ECO:0000313" key="7">
    <source>
        <dbReference type="Proteomes" id="UP001633002"/>
    </source>
</evidence>
<dbReference type="EMBL" id="JBJQOH010000003">
    <property type="protein sequence ID" value="KAL3695024.1"/>
    <property type="molecule type" value="Genomic_DNA"/>
</dbReference>
<feature type="domain" description="PB1" evidence="5">
    <location>
        <begin position="5"/>
        <end position="91"/>
    </location>
</feature>
<dbReference type="InterPro" id="IPR000270">
    <property type="entry name" value="PB1_dom"/>
</dbReference>
<reference evidence="6 7" key="1">
    <citation type="submission" date="2024-09" db="EMBL/GenBank/DDBJ databases">
        <title>Chromosome-scale assembly of Riccia sorocarpa.</title>
        <authorList>
            <person name="Paukszto L."/>
        </authorList>
    </citation>
    <scope>NUCLEOTIDE SEQUENCE [LARGE SCALE GENOMIC DNA]</scope>
    <source>
        <strain evidence="6">LP-2024</strain>
        <tissue evidence="6">Aerial parts of the thallus</tissue>
    </source>
</reference>
<dbReference type="Gene3D" id="3.10.20.90">
    <property type="entry name" value="Phosphatidylinositol 3-kinase Catalytic Subunit, Chain A, domain 1"/>
    <property type="match status" value="1"/>
</dbReference>
<keyword evidence="2" id="KW-0863">Zinc-finger</keyword>
<organism evidence="6 7">
    <name type="scientific">Riccia sorocarpa</name>
    <dbReference type="NCBI Taxonomy" id="122646"/>
    <lineage>
        <taxon>Eukaryota</taxon>
        <taxon>Viridiplantae</taxon>
        <taxon>Streptophyta</taxon>
        <taxon>Embryophyta</taxon>
        <taxon>Marchantiophyta</taxon>
        <taxon>Marchantiopsida</taxon>
        <taxon>Marchantiidae</taxon>
        <taxon>Marchantiales</taxon>
        <taxon>Ricciaceae</taxon>
        <taxon>Riccia</taxon>
    </lineage>
</organism>
<evidence type="ECO:0000256" key="2">
    <source>
        <dbReference type="ARBA" id="ARBA00022771"/>
    </source>
</evidence>
<dbReference type="InterPro" id="IPR000433">
    <property type="entry name" value="Znf_ZZ"/>
</dbReference>
<dbReference type="SMART" id="SM00666">
    <property type="entry name" value="PB1"/>
    <property type="match status" value="1"/>
</dbReference>
<dbReference type="Gene3D" id="3.30.60.90">
    <property type="match status" value="1"/>
</dbReference>
<accession>A0ABD3HXJ1</accession>
<evidence type="ECO:0000259" key="5">
    <source>
        <dbReference type="PROSITE" id="PS51745"/>
    </source>
</evidence>
<dbReference type="AlphaFoldDB" id="A0ABD3HXJ1"/>
<dbReference type="Pfam" id="PF00569">
    <property type="entry name" value="ZZ"/>
    <property type="match status" value="1"/>
</dbReference>
<dbReference type="PANTHER" id="PTHR20930">
    <property type="entry name" value="OVARIAN CARCINOMA ANTIGEN CA125-RELATED"/>
    <property type="match status" value="1"/>
</dbReference>
<keyword evidence="1" id="KW-0479">Metal-binding</keyword>
<proteinExistence type="predicted"/>
<dbReference type="PROSITE" id="PS51745">
    <property type="entry name" value="PB1"/>
    <property type="match status" value="1"/>
</dbReference>
<evidence type="ECO:0000256" key="1">
    <source>
        <dbReference type="ARBA" id="ARBA00022723"/>
    </source>
</evidence>
<feature type="region of interest" description="Disordered" evidence="4">
    <location>
        <begin position="98"/>
        <end position="144"/>
    </location>
</feature>
<dbReference type="SUPFAM" id="SSF54277">
    <property type="entry name" value="CAD &amp; PB1 domains"/>
    <property type="match status" value="1"/>
</dbReference>
<dbReference type="Pfam" id="PF00564">
    <property type="entry name" value="PB1"/>
    <property type="match status" value="1"/>
</dbReference>
<name>A0ABD3HXJ1_9MARC</name>
<sequence length="261" mass="29661">MSNMTYTIKVAFEDDLRRLTFDTQPGTAGGLSFAQLEAQVRELFDVPAVRKLKFTYVDCDLDVVTMANERDLKEACVGQRLNPLRIKVVLIVKRNNRTMSNDDDEQEDKEAELDQEEEEEEEKVEEEEEESSSEKAATEDDEEVHDAMCDGWDGCRMYPIRGKRYRSTTTEDYDLCSSCYEQLGQHERGGYELVAAVDPLAQVQANMTALAIQNMKMQTHMALLQFQRNGAQAQYNSIVSAGQSLSRLADGPNVVYKTTYF</sequence>
<evidence type="ECO:0000256" key="3">
    <source>
        <dbReference type="ARBA" id="ARBA00022833"/>
    </source>
</evidence>
<dbReference type="SMART" id="SM00291">
    <property type="entry name" value="ZnF_ZZ"/>
    <property type="match status" value="1"/>
</dbReference>
<dbReference type="InterPro" id="IPR053793">
    <property type="entry name" value="PB1-like"/>
</dbReference>
<gene>
    <name evidence="6" type="ORF">R1sor_008675</name>
</gene>
<keyword evidence="3" id="KW-0862">Zinc</keyword>
<dbReference type="Proteomes" id="UP001633002">
    <property type="component" value="Unassembled WGS sequence"/>
</dbReference>
<dbReference type="PANTHER" id="PTHR20930:SF0">
    <property type="entry name" value="PROTEIN ILRUN"/>
    <property type="match status" value="1"/>
</dbReference>
<comment type="caution">
    <text evidence="6">The sequence shown here is derived from an EMBL/GenBank/DDBJ whole genome shotgun (WGS) entry which is preliminary data.</text>
</comment>
<dbReference type="InterPro" id="IPR043145">
    <property type="entry name" value="Znf_ZZ_sf"/>
</dbReference>
<protein>
    <recommendedName>
        <fullName evidence="5">PB1 domain-containing protein</fullName>
    </recommendedName>
</protein>
<dbReference type="SUPFAM" id="SSF57850">
    <property type="entry name" value="RING/U-box"/>
    <property type="match status" value="1"/>
</dbReference>
<dbReference type="GO" id="GO:0008270">
    <property type="term" value="F:zinc ion binding"/>
    <property type="evidence" value="ECO:0007669"/>
    <property type="project" value="UniProtKB-KW"/>
</dbReference>
<feature type="compositionally biased region" description="Acidic residues" evidence="4">
    <location>
        <begin position="101"/>
        <end position="131"/>
    </location>
</feature>
<keyword evidence="7" id="KW-1185">Reference proteome</keyword>
<evidence type="ECO:0000256" key="4">
    <source>
        <dbReference type="SAM" id="MobiDB-lite"/>
    </source>
</evidence>